<name>Q0D133_ASPTN</name>
<dbReference type="Proteomes" id="UP000007963">
    <property type="component" value="Unassembled WGS sequence"/>
</dbReference>
<protein>
    <submittedName>
        <fullName evidence="1">Protein qutG</fullName>
    </submittedName>
</protein>
<reference evidence="2" key="1">
    <citation type="submission" date="2005-09" db="EMBL/GenBank/DDBJ databases">
        <title>Annotation of the Aspergillus terreus NIH2624 genome.</title>
        <authorList>
            <person name="Birren B.W."/>
            <person name="Lander E.S."/>
            <person name="Galagan J.E."/>
            <person name="Nusbaum C."/>
            <person name="Devon K."/>
            <person name="Henn M."/>
            <person name="Ma L.-J."/>
            <person name="Jaffe D.B."/>
            <person name="Butler J."/>
            <person name="Alvarez P."/>
            <person name="Gnerre S."/>
            <person name="Grabherr M."/>
            <person name="Kleber M."/>
            <person name="Mauceli E.W."/>
            <person name="Brockman W."/>
            <person name="Rounsley S."/>
            <person name="Young S.K."/>
            <person name="LaButti K."/>
            <person name="Pushparaj V."/>
            <person name="DeCaprio D."/>
            <person name="Crawford M."/>
            <person name="Koehrsen M."/>
            <person name="Engels R."/>
            <person name="Montgomery P."/>
            <person name="Pearson M."/>
            <person name="Howarth C."/>
            <person name="Larson L."/>
            <person name="Luoma S."/>
            <person name="White J."/>
            <person name="Alvarado L."/>
            <person name="Kodira C.D."/>
            <person name="Zeng Q."/>
            <person name="Oleary S."/>
            <person name="Yandava C."/>
            <person name="Denning D.W."/>
            <person name="Nierman W.C."/>
            <person name="Milne T."/>
            <person name="Madden K."/>
        </authorList>
    </citation>
    <scope>NUCLEOTIDE SEQUENCE [LARGE SCALE GENOMIC DNA]</scope>
    <source>
        <strain evidence="2">NIH 2624 / FGSC A1156</strain>
    </source>
</reference>
<dbReference type="HOGENOM" id="CLU_2527071_0_0_1"/>
<dbReference type="VEuPathDB" id="FungiDB:ATEG_00351"/>
<accession>Q0D133</accession>
<dbReference type="GeneID" id="4355103"/>
<dbReference type="RefSeq" id="XP_001210437.1">
    <property type="nucleotide sequence ID" value="XM_001210437.1"/>
</dbReference>
<proteinExistence type="predicted"/>
<dbReference type="OrthoDB" id="10254945at2759"/>
<sequence length="84" mass="9471">MSPITPHQRTNPLPVPELTQQQLDEIYAFAVDLGRKAGQLLLESIEKRMDGEQSREADEKENAVDIVTQTDEGAFRLHLKCDHG</sequence>
<dbReference type="STRING" id="341663.Q0D133"/>
<dbReference type="EMBL" id="CH476594">
    <property type="protein sequence ID" value="EAU38997.1"/>
    <property type="molecule type" value="Genomic_DNA"/>
</dbReference>
<gene>
    <name evidence="1" type="ORF">ATEG_00351</name>
</gene>
<evidence type="ECO:0000313" key="1">
    <source>
        <dbReference type="EMBL" id="EAU38997.1"/>
    </source>
</evidence>
<dbReference type="AlphaFoldDB" id="Q0D133"/>
<organism evidence="1 2">
    <name type="scientific">Aspergillus terreus (strain NIH 2624 / FGSC A1156)</name>
    <dbReference type="NCBI Taxonomy" id="341663"/>
    <lineage>
        <taxon>Eukaryota</taxon>
        <taxon>Fungi</taxon>
        <taxon>Dikarya</taxon>
        <taxon>Ascomycota</taxon>
        <taxon>Pezizomycotina</taxon>
        <taxon>Eurotiomycetes</taxon>
        <taxon>Eurotiomycetidae</taxon>
        <taxon>Eurotiales</taxon>
        <taxon>Aspergillaceae</taxon>
        <taxon>Aspergillus</taxon>
        <taxon>Aspergillus subgen. Circumdati</taxon>
    </lineage>
</organism>
<evidence type="ECO:0000313" key="2">
    <source>
        <dbReference type="Proteomes" id="UP000007963"/>
    </source>
</evidence>